<dbReference type="SUPFAM" id="SSF51126">
    <property type="entry name" value="Pectin lyase-like"/>
    <property type="match status" value="5"/>
</dbReference>
<dbReference type="OrthoDB" id="501088at2"/>
<dbReference type="Pfam" id="PF05860">
    <property type="entry name" value="TPS"/>
    <property type="match status" value="1"/>
</dbReference>
<evidence type="ECO:0000313" key="2">
    <source>
        <dbReference type="EMBL" id="NHC33548.1"/>
    </source>
</evidence>
<gene>
    <name evidence="2" type="ORF">QH73_0002535</name>
</gene>
<dbReference type="InterPro" id="IPR008638">
    <property type="entry name" value="FhaB/CdiA-like_TPS"/>
</dbReference>
<dbReference type="RefSeq" id="WP_132866509.1">
    <property type="nucleotide sequence ID" value="NZ_JTJC03000001.1"/>
</dbReference>
<dbReference type="Gene3D" id="2.160.20.10">
    <property type="entry name" value="Single-stranded right-handed beta-helix, Pectin lyase-like"/>
    <property type="match status" value="4"/>
</dbReference>
<dbReference type="InterPro" id="IPR012334">
    <property type="entry name" value="Pectin_lyas_fold"/>
</dbReference>
<dbReference type="InterPro" id="IPR011050">
    <property type="entry name" value="Pectin_lyase_fold/virulence"/>
</dbReference>
<name>A0A9X5E1E2_9CYAN</name>
<proteinExistence type="predicted"/>
<dbReference type="SMART" id="SM00912">
    <property type="entry name" value="Haemagg_act"/>
    <property type="match status" value="1"/>
</dbReference>
<organism evidence="2 3">
    <name type="scientific">Scytonema millei VB511283</name>
    <dbReference type="NCBI Taxonomy" id="1245923"/>
    <lineage>
        <taxon>Bacteria</taxon>
        <taxon>Bacillati</taxon>
        <taxon>Cyanobacteriota</taxon>
        <taxon>Cyanophyceae</taxon>
        <taxon>Nostocales</taxon>
        <taxon>Scytonemataceae</taxon>
        <taxon>Scytonema</taxon>
    </lineage>
</organism>
<dbReference type="EMBL" id="JTJC03000001">
    <property type="protein sequence ID" value="NHC33548.1"/>
    <property type="molecule type" value="Genomic_DNA"/>
</dbReference>
<keyword evidence="3" id="KW-1185">Reference proteome</keyword>
<feature type="domain" description="Filamentous haemagglutinin FhaB/tRNA nuclease CdiA-like TPS" evidence="1">
    <location>
        <begin position="42"/>
        <end position="155"/>
    </location>
</feature>
<comment type="caution">
    <text evidence="2">The sequence shown here is derived from an EMBL/GenBank/DDBJ whole genome shotgun (WGS) entry which is preliminary data.</text>
</comment>
<reference evidence="2 3" key="1">
    <citation type="journal article" date="2015" name="Genome Announc.">
        <title>Draft Genome Sequence of the Terrestrial Cyanobacterium Scytonema millei VB511283, Isolated from Eastern India.</title>
        <authorList>
            <person name="Sen D."/>
            <person name="Chandrababunaidu M.M."/>
            <person name="Singh D."/>
            <person name="Sanghi N."/>
            <person name="Ghorai A."/>
            <person name="Mishra G.P."/>
            <person name="Madduluri M."/>
            <person name="Adhikary S.P."/>
            <person name="Tripathy S."/>
        </authorList>
    </citation>
    <scope>NUCLEOTIDE SEQUENCE [LARGE SCALE GENOMIC DNA]</scope>
    <source>
        <strain evidence="2 3">VB511283</strain>
    </source>
</reference>
<sequence>MTRIFWCEALRLGLVGVVVGSAIASGSLTLAQVPPDSPIRPDNTLGVDNSIVNSSPDGIDTISGGATRGSNLFHSFEQFSIPNGRAALFDNGANIQNILTRVTGSSRSEIDGILAARGTANLFLLNPNGIIFGQNARLIVGGSFIATTANSIDFADGTQFSATPDTGAPLLTVSVPLGLQFGTNPGNIVNRASTFGLQVQPGRTIGLIGGNISLEGGDITAAGGRVELGAVAAPGVVGINPDPSGFRFSFPTDLTLSDISLTNAANVRTVASNGGSISVNARNFSISDRSSLVVGIFQGTVDSQAGNIEINARDTVTVDGTSSSTSSSGIQNSTFGSGNAGNISIATGSLNIIGNAQVGSLTNGQGNAGRVDIQARDRVSITGVSGGLLSVVAPSGIGNGADIRLRAGSLSLSNGSLIATSTLGRGNAGNIQIDTTGSISVSGGSVLQAASYSQGNAGNVTITAGDRISFDGGAVASILALPSDIPSNSTFLGEIPQIQSDRLGGNIRLNGRSLSLTNGTQIATSTREKGNAGNIEVNTTEGISASGGSILQAISTSGGSAGDITITAGDRVSFDGVGSNGLPSSVLSVLDRTSEPESGRRGGDIKLKARSLSLTNGAQFTTSTSGQGNAGNVEIDVSDAVDLVGISEIDRNFRSGIFSTVEATGKGKGGDINLSAGSLSINDGAQVNANSGGEGDAGNITVNVANNTNLDGTGPLVGGGIFSNLEGGVGKGGNVSLTTGSLSLKDGANISASTFSQGDAGSVTLDVRDLLSIDGTSNRGFSSGVFSAVQPQAVGNGGNVNVAAGSISLTNGGIISASSLGQGNAGNVTIDARDAIVLDGVGTNNLPSSVFSSISGTSELRGDRQGGDIRLRGRSLSLTNGAQLNSSSLVGQGSAGNIDVDVRSLNLDRGNIFAITTSGDGGNIQLRANKGIRLRNNSQISTTAGTNRQPGNGGNITINTPLIIANSDGNNDITANAFSGNGGRVDITADSIVGFTPLSRQELQALLGTDDPTQLDPSRLPSNDITAISQTNPSLSGTVTFNAADIDPSRDIVELPTGLVDASTLVAAGCPSGVENRFTVAGRGGLPPAPGDKLSPDALLTDWATLQTPETQNRAAVESSIPEVTQTATTPVEPIQEATSWQFDLDGKVILTTAPSATTRGYSSPTSCQGS</sequence>
<protein>
    <submittedName>
        <fullName evidence="2">Filamentous hemagglutinin N-terminal domain-containing protein</fullName>
    </submittedName>
</protein>
<dbReference type="Proteomes" id="UP000031532">
    <property type="component" value="Unassembled WGS sequence"/>
</dbReference>
<dbReference type="AlphaFoldDB" id="A0A9X5E1E2"/>
<dbReference type="NCBIfam" id="TIGR01901">
    <property type="entry name" value="adhes_NPXG"/>
    <property type="match status" value="1"/>
</dbReference>
<evidence type="ECO:0000259" key="1">
    <source>
        <dbReference type="SMART" id="SM00912"/>
    </source>
</evidence>
<evidence type="ECO:0000313" key="3">
    <source>
        <dbReference type="Proteomes" id="UP000031532"/>
    </source>
</evidence>
<accession>A0A9X5E1E2</accession>